<keyword evidence="3" id="KW-1185">Reference proteome</keyword>
<dbReference type="AlphaFoldDB" id="F9CUE8"/>
<proteinExistence type="predicted"/>
<gene>
    <name evidence="2" type="ORF">MY1_1837</name>
</gene>
<reference evidence="2 3" key="1">
    <citation type="journal article" date="2011" name="J. Bacteriol.">
        <title>Genome Sequence of an Ammonia-Oxidizing Soil Archaeon, "Candidatus Nitrosoarchaeum koreensis" MY1.</title>
        <authorList>
            <person name="Kim B.K."/>
            <person name="Jung M.Y."/>
            <person name="Yu D.S."/>
            <person name="Park S.J."/>
            <person name="Oh T.K."/>
            <person name="Rhee S.K."/>
            <person name="Kim J.F."/>
        </authorList>
    </citation>
    <scope>NUCLEOTIDE SEQUENCE [LARGE SCALE GENOMIC DNA]</scope>
    <source>
        <strain evidence="2 3">MY1</strain>
    </source>
</reference>
<evidence type="ECO:0000313" key="2">
    <source>
        <dbReference type="EMBL" id="EGP94582.1"/>
    </source>
</evidence>
<evidence type="ECO:0000256" key="1">
    <source>
        <dbReference type="SAM" id="Phobius"/>
    </source>
</evidence>
<organism evidence="2 3">
    <name type="scientific">Nitrosarchaeum koreense MY1</name>
    <dbReference type="NCBI Taxonomy" id="1001994"/>
    <lineage>
        <taxon>Archaea</taxon>
        <taxon>Nitrososphaerota</taxon>
        <taxon>Nitrososphaeria</taxon>
        <taxon>Nitrosopumilales</taxon>
        <taxon>Nitrosopumilaceae</taxon>
        <taxon>Nitrosarchaeum</taxon>
    </lineage>
</organism>
<sequence length="331" mass="37637">MKIKQIGFFIILLFIIAIPTVYAQVSIGEEAKQKTVNVIINELNQIHVVHEVIAANSPKQLQLIDGLVSNLSVTDVEGDEKQFGSIGDNDGIIIFPSQKNIVVQYDLEDVLVLKNNVWTLDFRYLQTTNFIFPNEVDLVFVNDKPVYLGEKKGIACHGCQMILEYSINEPKILKNIKYDNKDFLIEIRSFAEIDEFNFEQLTKRINFHVNGENQFLTLVVPLQLLPESYDVLVDNERIYFHGYINNGTHVWINVRSDTTGMVSIVDSKNTDQVNPNMRDLPLVSDINQNIIVLLGVIIIVGVIITIFIMKKKSSVTSKDIEDEHTQNADEI</sequence>
<dbReference type="RefSeq" id="WP_007551602.1">
    <property type="nucleotide sequence ID" value="NZ_AFPU01000001.1"/>
</dbReference>
<accession>F9CUE8</accession>
<keyword evidence="1" id="KW-0812">Transmembrane</keyword>
<dbReference type="EMBL" id="AFPU01000001">
    <property type="protein sequence ID" value="EGP94582.1"/>
    <property type="molecule type" value="Genomic_DNA"/>
</dbReference>
<keyword evidence="1" id="KW-0472">Membrane</keyword>
<keyword evidence="1" id="KW-1133">Transmembrane helix</keyword>
<dbReference type="Proteomes" id="UP000004440">
    <property type="component" value="Unassembled WGS sequence"/>
</dbReference>
<protein>
    <submittedName>
        <fullName evidence="2">Uncharacterized protein</fullName>
    </submittedName>
</protein>
<comment type="caution">
    <text evidence="2">The sequence shown here is derived from an EMBL/GenBank/DDBJ whole genome shotgun (WGS) entry which is preliminary data.</text>
</comment>
<feature type="transmembrane region" description="Helical" evidence="1">
    <location>
        <begin position="290"/>
        <end position="309"/>
    </location>
</feature>
<name>F9CUE8_9ARCH</name>
<dbReference type="STRING" id="1001994.MY1_1837"/>
<evidence type="ECO:0000313" key="3">
    <source>
        <dbReference type="Proteomes" id="UP000004440"/>
    </source>
</evidence>
<dbReference type="OrthoDB" id="11500at2157"/>